<feature type="domain" description="Zinc-ribbon" evidence="2">
    <location>
        <begin position="4"/>
        <end position="23"/>
    </location>
</feature>
<proteinExistence type="predicted"/>
<dbReference type="Proteomes" id="UP000199506">
    <property type="component" value="Unassembled WGS sequence"/>
</dbReference>
<dbReference type="EMBL" id="FOAK01000012">
    <property type="protein sequence ID" value="SEL21245.1"/>
    <property type="molecule type" value="Genomic_DNA"/>
</dbReference>
<keyword evidence="1" id="KW-0472">Membrane</keyword>
<protein>
    <submittedName>
        <fullName evidence="3">Zinc-ribbon domain-containing protein</fullName>
    </submittedName>
</protein>
<dbReference type="AlphaFoldDB" id="A0A1H7NE31"/>
<evidence type="ECO:0000259" key="2">
    <source>
        <dbReference type="Pfam" id="PF13240"/>
    </source>
</evidence>
<dbReference type="RefSeq" id="WP_069574633.1">
    <property type="nucleotide sequence ID" value="NZ_FOAK01000012.1"/>
</dbReference>
<feature type="transmembrane region" description="Helical" evidence="1">
    <location>
        <begin position="82"/>
        <end position="100"/>
    </location>
</feature>
<accession>A0A1H7NE31</accession>
<evidence type="ECO:0000313" key="3">
    <source>
        <dbReference type="EMBL" id="SEL21245.1"/>
    </source>
</evidence>
<evidence type="ECO:0000256" key="1">
    <source>
        <dbReference type="SAM" id="Phobius"/>
    </source>
</evidence>
<keyword evidence="1" id="KW-0812">Transmembrane</keyword>
<feature type="transmembrane region" description="Helical" evidence="1">
    <location>
        <begin position="46"/>
        <end position="70"/>
    </location>
</feature>
<evidence type="ECO:0000313" key="4">
    <source>
        <dbReference type="Proteomes" id="UP000199506"/>
    </source>
</evidence>
<reference evidence="3 4" key="1">
    <citation type="submission" date="2016-10" db="EMBL/GenBank/DDBJ databases">
        <authorList>
            <person name="de Groot N.N."/>
        </authorList>
    </citation>
    <scope>NUCLEOTIDE SEQUENCE [LARGE SCALE GENOMIC DNA]</scope>
    <source>
        <strain evidence="3 4">DSM 11978</strain>
    </source>
</reference>
<dbReference type="InterPro" id="IPR026870">
    <property type="entry name" value="Zinc_ribbon_dom"/>
</dbReference>
<sequence length="101" mass="11368">MSKFCPKCGEELVDDAKFCKNCGETIKTEQETQNNEVQNVENDHKIALILGYVCAILIPLFGLIFGIYLVTRKDSSKANYHGKIIIGIAIVIWIISFLLMM</sequence>
<dbReference type="Pfam" id="PF13240">
    <property type="entry name" value="Zn_Ribbon_1"/>
    <property type="match status" value="1"/>
</dbReference>
<name>A0A1H7NE31_9EURY</name>
<gene>
    <name evidence="3" type="ORF">SAMN05216439_0168</name>
</gene>
<organism evidence="3 4">
    <name type="scientific">Methanobrevibacter gottschalkii</name>
    <dbReference type="NCBI Taxonomy" id="190974"/>
    <lineage>
        <taxon>Archaea</taxon>
        <taxon>Methanobacteriati</taxon>
        <taxon>Methanobacteriota</taxon>
        <taxon>Methanomada group</taxon>
        <taxon>Methanobacteria</taxon>
        <taxon>Methanobacteriales</taxon>
        <taxon>Methanobacteriaceae</taxon>
        <taxon>Methanobrevibacter</taxon>
    </lineage>
</organism>
<keyword evidence="1" id="KW-1133">Transmembrane helix</keyword>